<gene>
    <name evidence="2" type="ORF">TCLT_LOCUS6473</name>
</gene>
<protein>
    <submittedName>
        <fullName evidence="4">MARVEL domain-containing protein</fullName>
    </submittedName>
</protein>
<dbReference type="Proteomes" id="UP000276776">
    <property type="component" value="Unassembled WGS sequence"/>
</dbReference>
<feature type="transmembrane region" description="Helical" evidence="1">
    <location>
        <begin position="74"/>
        <end position="95"/>
    </location>
</feature>
<keyword evidence="1" id="KW-0812">Transmembrane</keyword>
<accession>A0A0N5D0Y5</accession>
<reference evidence="4" key="1">
    <citation type="submission" date="2017-02" db="UniProtKB">
        <authorList>
            <consortium name="WormBaseParasite"/>
        </authorList>
    </citation>
    <scope>IDENTIFICATION</scope>
</reference>
<name>A0A0N5D0Y5_THECL</name>
<proteinExistence type="predicted"/>
<evidence type="ECO:0000256" key="1">
    <source>
        <dbReference type="SAM" id="Phobius"/>
    </source>
</evidence>
<keyword evidence="3" id="KW-1185">Reference proteome</keyword>
<dbReference type="OMA" id="FIRMKEH"/>
<evidence type="ECO:0000313" key="3">
    <source>
        <dbReference type="Proteomes" id="UP000276776"/>
    </source>
</evidence>
<evidence type="ECO:0000313" key="2">
    <source>
        <dbReference type="EMBL" id="VDN03828.1"/>
    </source>
</evidence>
<dbReference type="STRING" id="103827.A0A0N5D0Y5"/>
<feature type="transmembrane region" description="Helical" evidence="1">
    <location>
        <begin position="12"/>
        <end position="36"/>
    </location>
</feature>
<feature type="transmembrane region" description="Helical" evidence="1">
    <location>
        <begin position="101"/>
        <end position="124"/>
    </location>
</feature>
<evidence type="ECO:0000313" key="4">
    <source>
        <dbReference type="WBParaSite" id="TCLT_0000648401-mRNA-1"/>
    </source>
</evidence>
<organism evidence="4">
    <name type="scientific">Thelazia callipaeda</name>
    <name type="common">Oriental eyeworm</name>
    <name type="synonym">Parasitic nematode</name>
    <dbReference type="NCBI Taxonomy" id="103827"/>
    <lineage>
        <taxon>Eukaryota</taxon>
        <taxon>Metazoa</taxon>
        <taxon>Ecdysozoa</taxon>
        <taxon>Nematoda</taxon>
        <taxon>Chromadorea</taxon>
        <taxon>Rhabditida</taxon>
        <taxon>Spirurina</taxon>
        <taxon>Spiruromorpha</taxon>
        <taxon>Thelazioidea</taxon>
        <taxon>Thelaziidae</taxon>
        <taxon>Thelazia</taxon>
    </lineage>
</organism>
<dbReference type="AlphaFoldDB" id="A0A0N5D0Y5"/>
<dbReference type="EMBL" id="UYYF01004418">
    <property type="protein sequence ID" value="VDN03828.1"/>
    <property type="molecule type" value="Genomic_DNA"/>
</dbReference>
<reference evidence="2 3" key="2">
    <citation type="submission" date="2018-11" db="EMBL/GenBank/DDBJ databases">
        <authorList>
            <consortium name="Pathogen Informatics"/>
        </authorList>
    </citation>
    <scope>NUCLEOTIDE SEQUENCE [LARGE SCALE GENOMIC DNA]</scope>
</reference>
<sequence length="191" mass="21488">MSEEDLLATFTWLHFIVALHVSLAISLCIFTVIGYVVSITPMALIVLFIFQVFIAFLGLTAISQNRQDFQSLYVFINAVTAGSAIIWSIFILLSSSHYSHYLLILLLLIALYSILTTTILVFWAHKKVPQPLHKLITLNVVSVFSVIKLPQGDNDVKLETNNLHNKFHKSKSLVKMKEVDSNETLHGNCKS</sequence>
<keyword evidence="1" id="KW-1133">Transmembrane helix</keyword>
<keyword evidence="1" id="KW-0472">Membrane</keyword>
<dbReference type="WBParaSite" id="TCLT_0000648401-mRNA-1">
    <property type="protein sequence ID" value="TCLT_0000648401-mRNA-1"/>
    <property type="gene ID" value="TCLT_0000648401"/>
</dbReference>
<dbReference type="OrthoDB" id="5856361at2759"/>
<feature type="transmembrane region" description="Helical" evidence="1">
    <location>
        <begin position="42"/>
        <end position="62"/>
    </location>
</feature>